<evidence type="ECO:0000259" key="5">
    <source>
        <dbReference type="PROSITE" id="PS51206"/>
    </source>
</evidence>
<dbReference type="PANTHER" id="PTHR35372:SF2">
    <property type="entry name" value="SF3 HELICASE DOMAIN-CONTAINING PROTEIN"/>
    <property type="match status" value="1"/>
</dbReference>
<gene>
    <name evidence="6" type="ORF">DES53_101968</name>
</gene>
<dbReference type="InterPro" id="IPR006500">
    <property type="entry name" value="Helicase_put_C_phage/plasmid"/>
</dbReference>
<evidence type="ECO:0000313" key="6">
    <source>
        <dbReference type="EMBL" id="RBP48168.1"/>
    </source>
</evidence>
<feature type="compositionally biased region" description="Basic and acidic residues" evidence="4">
    <location>
        <begin position="17"/>
        <end position="41"/>
    </location>
</feature>
<dbReference type="InterPro" id="IPR027417">
    <property type="entry name" value="P-loop_NTPase"/>
</dbReference>
<keyword evidence="6" id="KW-0347">Helicase</keyword>
<dbReference type="Gene3D" id="3.40.50.300">
    <property type="entry name" value="P-loop containing nucleotide triphosphate hydrolases"/>
    <property type="match status" value="1"/>
</dbReference>
<dbReference type="InterPro" id="IPR014015">
    <property type="entry name" value="Helicase_SF3_DNA-vir"/>
</dbReference>
<keyword evidence="1" id="KW-0547">Nucleotide-binding</keyword>
<evidence type="ECO:0000256" key="2">
    <source>
        <dbReference type="ARBA" id="ARBA00022801"/>
    </source>
</evidence>
<dbReference type="Pfam" id="PF19263">
    <property type="entry name" value="DUF5906"/>
    <property type="match status" value="1"/>
</dbReference>
<feature type="region of interest" description="Disordered" evidence="4">
    <location>
        <begin position="1"/>
        <end position="46"/>
    </location>
</feature>
<dbReference type="Pfam" id="PF08706">
    <property type="entry name" value="D5_N"/>
    <property type="match status" value="1"/>
</dbReference>
<accession>A0A366HXX1</accession>
<keyword evidence="2" id="KW-0378">Hydrolase</keyword>
<evidence type="ECO:0000256" key="1">
    <source>
        <dbReference type="ARBA" id="ARBA00022741"/>
    </source>
</evidence>
<dbReference type="GO" id="GO:0016787">
    <property type="term" value="F:hydrolase activity"/>
    <property type="evidence" value="ECO:0007669"/>
    <property type="project" value="UniProtKB-KW"/>
</dbReference>
<dbReference type="InterPro" id="IPR045455">
    <property type="entry name" value="NrS-1_pol-like_helicase"/>
</dbReference>
<evidence type="ECO:0000256" key="4">
    <source>
        <dbReference type="SAM" id="MobiDB-lite"/>
    </source>
</evidence>
<dbReference type="SUPFAM" id="SSF52540">
    <property type="entry name" value="P-loop containing nucleoside triphosphate hydrolases"/>
    <property type="match status" value="1"/>
</dbReference>
<evidence type="ECO:0000313" key="7">
    <source>
        <dbReference type="Proteomes" id="UP000253426"/>
    </source>
</evidence>
<keyword evidence="7" id="KW-1185">Reference proteome</keyword>
<dbReference type="RefSeq" id="WP_113957041.1">
    <property type="nucleotide sequence ID" value="NZ_QNRR01000001.1"/>
</dbReference>
<proteinExistence type="predicted"/>
<dbReference type="AlphaFoldDB" id="A0A366HXX1"/>
<evidence type="ECO:0000256" key="3">
    <source>
        <dbReference type="ARBA" id="ARBA00022840"/>
    </source>
</evidence>
<organism evidence="6 7">
    <name type="scientific">Roseimicrobium gellanilyticum</name>
    <dbReference type="NCBI Taxonomy" id="748857"/>
    <lineage>
        <taxon>Bacteria</taxon>
        <taxon>Pseudomonadati</taxon>
        <taxon>Verrucomicrobiota</taxon>
        <taxon>Verrucomicrobiia</taxon>
        <taxon>Verrucomicrobiales</taxon>
        <taxon>Verrucomicrobiaceae</taxon>
        <taxon>Roseimicrobium</taxon>
    </lineage>
</organism>
<dbReference type="NCBIfam" id="TIGR01613">
    <property type="entry name" value="primase_Cterm"/>
    <property type="match status" value="1"/>
</dbReference>
<dbReference type="EMBL" id="QNRR01000001">
    <property type="protein sequence ID" value="RBP48168.1"/>
    <property type="molecule type" value="Genomic_DNA"/>
</dbReference>
<keyword evidence="3" id="KW-0067">ATP-binding</keyword>
<sequence length="525" mass="59446">MTTPPTPDPLPPPDPNNPRDLRNTRAYRRGKEMERREREQQKLTITEPVPVPVPVTEENDGAVSVVVVNAADGVYNDHRNALEFLSLHHENVRFCWCRRQWVEWDGTRWEPDMGAGMQERARHFSETILQQAAECSYPTGKELMKRGRELGELAGFTALLKTARSDPRVSLDDMSVWDADLFLLGVKNGVVNLRDCSFHPAERDMMITKSAGVSYDAAATCPKWEAFVERVLPDPEVRHFMQVSAGYWLTGSTKAQCFWFLYGSGANGKTTFLETLYALSSSYSQKANGMLAEKPTDNNTLGELAKLPGVRLLVGQEVSDSMRLNESLVKDITGGETIGARHLYKPFFEFRPSCKLVMFGNHRPTISGTDGGIWRRVRLVPFTTIIPKEQQNDNLPEELLTELPGILNWCLRGLAHYHAHGLPMPPAVQEATETYREDSDVLGEFLQEATVRVQDLDEKVLLSGLYEKYQTWADDSGRRTQLNKQSLRKRMEDRGYVVKHTNKGKAICGLRLRSELDPFTQDPFE</sequence>
<dbReference type="SMART" id="SM00885">
    <property type="entry name" value="D5_N"/>
    <property type="match status" value="1"/>
</dbReference>
<dbReference type="InterPro" id="IPR014818">
    <property type="entry name" value="Phage/plasmid_primase_P4_C"/>
</dbReference>
<reference evidence="6 7" key="1">
    <citation type="submission" date="2018-06" db="EMBL/GenBank/DDBJ databases">
        <title>Genomic Encyclopedia of Type Strains, Phase IV (KMG-IV): sequencing the most valuable type-strain genomes for metagenomic binning, comparative biology and taxonomic classification.</title>
        <authorList>
            <person name="Goeker M."/>
        </authorList>
    </citation>
    <scope>NUCLEOTIDE SEQUENCE [LARGE SCALE GENOMIC DNA]</scope>
    <source>
        <strain evidence="6 7">DSM 25532</strain>
    </source>
</reference>
<dbReference type="GO" id="GO:0004386">
    <property type="term" value="F:helicase activity"/>
    <property type="evidence" value="ECO:0007669"/>
    <property type="project" value="UniProtKB-KW"/>
</dbReference>
<dbReference type="InterPro" id="IPR051620">
    <property type="entry name" value="ORF904-like_C"/>
</dbReference>
<feature type="compositionally biased region" description="Pro residues" evidence="4">
    <location>
        <begin position="1"/>
        <end position="16"/>
    </location>
</feature>
<protein>
    <submittedName>
        <fullName evidence="6">Putative DNA primase/helicase</fullName>
    </submittedName>
</protein>
<dbReference type="PROSITE" id="PS51206">
    <property type="entry name" value="SF3_HELICASE_1"/>
    <property type="match status" value="1"/>
</dbReference>
<name>A0A366HXX1_9BACT</name>
<comment type="caution">
    <text evidence="6">The sequence shown here is derived from an EMBL/GenBank/DDBJ whole genome shotgun (WGS) entry which is preliminary data.</text>
</comment>
<feature type="domain" description="SF3 helicase" evidence="5">
    <location>
        <begin position="236"/>
        <end position="395"/>
    </location>
</feature>
<dbReference type="GO" id="GO:0005524">
    <property type="term" value="F:ATP binding"/>
    <property type="evidence" value="ECO:0007669"/>
    <property type="project" value="UniProtKB-KW"/>
</dbReference>
<dbReference type="Proteomes" id="UP000253426">
    <property type="component" value="Unassembled WGS sequence"/>
</dbReference>
<dbReference type="PANTHER" id="PTHR35372">
    <property type="entry name" value="ATP BINDING PROTEIN-RELATED"/>
    <property type="match status" value="1"/>
</dbReference>
<dbReference type="OrthoDB" id="9763644at2"/>